<keyword evidence="1" id="KW-1133">Transmembrane helix</keyword>
<organism evidence="2 3">
    <name type="scientific">Sinobacterium norvegicum</name>
    <dbReference type="NCBI Taxonomy" id="1641715"/>
    <lineage>
        <taxon>Bacteria</taxon>
        <taxon>Pseudomonadati</taxon>
        <taxon>Pseudomonadota</taxon>
        <taxon>Gammaproteobacteria</taxon>
        <taxon>Cellvibrionales</taxon>
        <taxon>Spongiibacteraceae</taxon>
        <taxon>Sinobacterium</taxon>
    </lineage>
</organism>
<dbReference type="Pfam" id="PF14316">
    <property type="entry name" value="DUF4381"/>
    <property type="match status" value="1"/>
</dbReference>
<keyword evidence="1" id="KW-0472">Membrane</keyword>
<dbReference type="RefSeq" id="WP_237443766.1">
    <property type="nucleotide sequence ID" value="NZ_CAKLPX010000001.1"/>
</dbReference>
<name>A0ABM9AD36_9GAMM</name>
<keyword evidence="3" id="KW-1185">Reference proteome</keyword>
<gene>
    <name evidence="2" type="ORF">SIN8267_01210</name>
</gene>
<evidence type="ECO:0000313" key="2">
    <source>
        <dbReference type="EMBL" id="CAH0991109.1"/>
    </source>
</evidence>
<evidence type="ECO:0000256" key="1">
    <source>
        <dbReference type="SAM" id="Phobius"/>
    </source>
</evidence>
<proteinExistence type="predicted"/>
<comment type="caution">
    <text evidence="2">The sequence shown here is derived from an EMBL/GenBank/DDBJ whole genome shotgun (WGS) entry which is preliminary data.</text>
</comment>
<keyword evidence="1" id="KW-0812">Transmembrane</keyword>
<dbReference type="InterPro" id="IPR025489">
    <property type="entry name" value="DUF4381"/>
</dbReference>
<sequence>MKGLYYFASADSNSGSVTDFAQHLLNKLHWGNQPEPVSWLPNTPFWTVLAYGISALVLLYMAKKIHHYRRQSYIRQAQKRCQTLLATKSYQHLPLLIKQLCQQRWPEEKLAHVSMAELPPRLLALQGGQALSQHTCEQLESIAYQQNHSLSQRQVRELQAWFKEFQ</sequence>
<dbReference type="EMBL" id="CAKLPX010000001">
    <property type="protein sequence ID" value="CAH0991109.1"/>
    <property type="molecule type" value="Genomic_DNA"/>
</dbReference>
<dbReference type="Proteomes" id="UP000838100">
    <property type="component" value="Unassembled WGS sequence"/>
</dbReference>
<reference evidence="2" key="1">
    <citation type="submission" date="2021-12" db="EMBL/GenBank/DDBJ databases">
        <authorList>
            <person name="Rodrigo-Torres L."/>
            <person name="Arahal R. D."/>
            <person name="Lucena T."/>
        </authorList>
    </citation>
    <scope>NUCLEOTIDE SEQUENCE</scope>
    <source>
        <strain evidence="2">CECT 8267</strain>
    </source>
</reference>
<protein>
    <recommendedName>
        <fullName evidence="4">DUF4381 domain-containing protein</fullName>
    </recommendedName>
</protein>
<accession>A0ABM9AD36</accession>
<evidence type="ECO:0000313" key="3">
    <source>
        <dbReference type="Proteomes" id="UP000838100"/>
    </source>
</evidence>
<feature type="transmembrane region" description="Helical" evidence="1">
    <location>
        <begin position="44"/>
        <end position="62"/>
    </location>
</feature>
<evidence type="ECO:0008006" key="4">
    <source>
        <dbReference type="Google" id="ProtNLM"/>
    </source>
</evidence>